<gene>
    <name evidence="2" type="ORF">H8730_02910</name>
</gene>
<dbReference type="Gene3D" id="1.10.10.10">
    <property type="entry name" value="Winged helix-like DNA-binding domain superfamily/Winged helix DNA-binding domain"/>
    <property type="match status" value="1"/>
</dbReference>
<dbReference type="GO" id="GO:0003700">
    <property type="term" value="F:DNA-binding transcription factor activity"/>
    <property type="evidence" value="ECO:0007669"/>
    <property type="project" value="InterPro"/>
</dbReference>
<dbReference type="InterPro" id="IPR036390">
    <property type="entry name" value="WH_DNA-bd_sf"/>
</dbReference>
<name>A0A926DRJ5_9FIRM</name>
<evidence type="ECO:0000259" key="1">
    <source>
        <dbReference type="Pfam" id="PF01022"/>
    </source>
</evidence>
<proteinExistence type="predicted"/>
<dbReference type="RefSeq" id="WP_177714375.1">
    <property type="nucleotide sequence ID" value="NZ_JACRSQ010000003.1"/>
</dbReference>
<dbReference type="Pfam" id="PF01022">
    <property type="entry name" value="HTH_5"/>
    <property type="match status" value="1"/>
</dbReference>
<evidence type="ECO:0000313" key="2">
    <source>
        <dbReference type="EMBL" id="MBC8542497.1"/>
    </source>
</evidence>
<reference evidence="2" key="1">
    <citation type="submission" date="2020-08" db="EMBL/GenBank/DDBJ databases">
        <title>Genome public.</title>
        <authorList>
            <person name="Liu C."/>
            <person name="Sun Q."/>
        </authorList>
    </citation>
    <scope>NUCLEOTIDE SEQUENCE</scope>
    <source>
        <strain evidence="2">NSJ-32</strain>
    </source>
</reference>
<accession>A0A926DRJ5</accession>
<dbReference type="SUPFAM" id="SSF46785">
    <property type="entry name" value="Winged helix' DNA-binding domain"/>
    <property type="match status" value="1"/>
</dbReference>
<keyword evidence="3" id="KW-1185">Reference proteome</keyword>
<sequence length="355" mass="41338">MNYLESPGIVYDMLFYTTVFFSRHNVECNIQQYTEIKDILYHYDTIRRAKHVLDPPSVLYPLFFYNGKTPCIMTDYFQDTYNFYADSPEDFINGLKNKPRFKRFVLTKLLCGCSVDVDDVLQNKGEAISDAIIALSKHMDISSLSYFFYHFSGLVDTLIEFLTALLPIIRAYHKKCEQIAKKSIDTFTSEELRSVALKSCSKITNEFFNFQAQRYSVCYLSQYVIMYQCDNTNYTFLLGCDCCAILQQTVDYSFMTIESIMKSFGHTVKLDIIKELFKRDLTISQLSRALHVSRSSIGRYVDDLLEELTLTRIRKIGPEIYLHLNMEYIKRAKTIFNDFIDQLTLESDHAKGGEI</sequence>
<evidence type="ECO:0000313" key="3">
    <source>
        <dbReference type="Proteomes" id="UP000657006"/>
    </source>
</evidence>
<protein>
    <submittedName>
        <fullName evidence="2">Winged helix-turn-helix transcriptional regulator</fullName>
    </submittedName>
</protein>
<dbReference type="InterPro" id="IPR001845">
    <property type="entry name" value="HTH_ArsR_DNA-bd_dom"/>
</dbReference>
<dbReference type="Proteomes" id="UP000657006">
    <property type="component" value="Unassembled WGS sequence"/>
</dbReference>
<dbReference type="InterPro" id="IPR036388">
    <property type="entry name" value="WH-like_DNA-bd_sf"/>
</dbReference>
<organism evidence="2 3">
    <name type="scientific">Bianquea renquensis</name>
    <dbReference type="NCBI Taxonomy" id="2763661"/>
    <lineage>
        <taxon>Bacteria</taxon>
        <taxon>Bacillati</taxon>
        <taxon>Bacillota</taxon>
        <taxon>Clostridia</taxon>
        <taxon>Eubacteriales</taxon>
        <taxon>Bianqueaceae</taxon>
        <taxon>Bianquea</taxon>
    </lineage>
</organism>
<feature type="domain" description="HTH arsR-type" evidence="1">
    <location>
        <begin position="269"/>
        <end position="306"/>
    </location>
</feature>
<dbReference type="CDD" id="cd00090">
    <property type="entry name" value="HTH_ARSR"/>
    <property type="match status" value="1"/>
</dbReference>
<comment type="caution">
    <text evidence="2">The sequence shown here is derived from an EMBL/GenBank/DDBJ whole genome shotgun (WGS) entry which is preliminary data.</text>
</comment>
<dbReference type="EMBL" id="JACRSQ010000003">
    <property type="protein sequence ID" value="MBC8542497.1"/>
    <property type="molecule type" value="Genomic_DNA"/>
</dbReference>
<dbReference type="InterPro" id="IPR011991">
    <property type="entry name" value="ArsR-like_HTH"/>
</dbReference>
<dbReference type="AlphaFoldDB" id="A0A926DRJ5"/>